<keyword evidence="6" id="KW-1185">Reference proteome</keyword>
<feature type="region of interest" description="Disordered" evidence="2">
    <location>
        <begin position="2847"/>
        <end position="2869"/>
    </location>
</feature>
<feature type="region of interest" description="Disordered" evidence="2">
    <location>
        <begin position="3435"/>
        <end position="3508"/>
    </location>
</feature>
<feature type="compositionally biased region" description="Basic and acidic residues" evidence="2">
    <location>
        <begin position="743"/>
        <end position="759"/>
    </location>
</feature>
<feature type="compositionally biased region" description="Polar residues" evidence="2">
    <location>
        <begin position="5266"/>
        <end position="5275"/>
    </location>
</feature>
<feature type="region of interest" description="Disordered" evidence="2">
    <location>
        <begin position="3900"/>
        <end position="3925"/>
    </location>
</feature>
<feature type="region of interest" description="Disordered" evidence="2">
    <location>
        <begin position="650"/>
        <end position="844"/>
    </location>
</feature>
<dbReference type="InterPro" id="IPR057480">
    <property type="entry name" value="MAP1A/B/S-like_MBL"/>
</dbReference>
<feature type="compositionally biased region" description="Basic and acidic residues" evidence="2">
    <location>
        <begin position="4350"/>
        <end position="4359"/>
    </location>
</feature>
<evidence type="ECO:0000313" key="6">
    <source>
        <dbReference type="Proteomes" id="UP000639338"/>
    </source>
</evidence>
<feature type="compositionally biased region" description="Basic and acidic residues" evidence="2">
    <location>
        <begin position="4262"/>
        <end position="4280"/>
    </location>
</feature>
<feature type="compositionally biased region" description="Basic and acidic residues" evidence="2">
    <location>
        <begin position="2773"/>
        <end position="2793"/>
    </location>
</feature>
<feature type="compositionally biased region" description="Low complexity" evidence="2">
    <location>
        <begin position="2950"/>
        <end position="2960"/>
    </location>
</feature>
<feature type="compositionally biased region" description="Polar residues" evidence="2">
    <location>
        <begin position="2211"/>
        <end position="2220"/>
    </location>
</feature>
<evidence type="ECO:0000313" key="5">
    <source>
        <dbReference type="EMBL" id="KAF7993989.1"/>
    </source>
</evidence>
<gene>
    <name evidence="5" type="ORF">HCN44_011258</name>
</gene>
<feature type="compositionally biased region" description="Basic and acidic residues" evidence="2">
    <location>
        <begin position="1066"/>
        <end position="1086"/>
    </location>
</feature>
<feature type="compositionally biased region" description="Basic and acidic residues" evidence="2">
    <location>
        <begin position="2506"/>
        <end position="2535"/>
    </location>
</feature>
<keyword evidence="1" id="KW-0175">Coiled coil</keyword>
<feature type="compositionally biased region" description="Basic and acidic residues" evidence="2">
    <location>
        <begin position="3110"/>
        <end position="3128"/>
    </location>
</feature>
<feature type="region of interest" description="Disordered" evidence="2">
    <location>
        <begin position="3265"/>
        <end position="3288"/>
    </location>
</feature>
<feature type="region of interest" description="Disordered" evidence="2">
    <location>
        <begin position="4141"/>
        <end position="4175"/>
    </location>
</feature>
<dbReference type="GO" id="GO:0043025">
    <property type="term" value="C:neuronal cell body"/>
    <property type="evidence" value="ECO:0007669"/>
    <property type="project" value="TreeGrafter"/>
</dbReference>
<evidence type="ECO:0000256" key="1">
    <source>
        <dbReference type="SAM" id="Coils"/>
    </source>
</evidence>
<feature type="coiled-coil region" evidence="1">
    <location>
        <begin position="1369"/>
        <end position="1414"/>
    </location>
</feature>
<dbReference type="GO" id="GO:0005874">
    <property type="term" value="C:microtubule"/>
    <property type="evidence" value="ECO:0007669"/>
    <property type="project" value="InterPro"/>
</dbReference>
<feature type="compositionally biased region" description="Basic and acidic residues" evidence="2">
    <location>
        <begin position="2968"/>
        <end position="2981"/>
    </location>
</feature>
<feature type="compositionally biased region" description="Low complexity" evidence="2">
    <location>
        <begin position="4455"/>
        <end position="4464"/>
    </location>
</feature>
<feature type="compositionally biased region" description="Polar residues" evidence="2">
    <location>
        <begin position="2727"/>
        <end position="2738"/>
    </location>
</feature>
<feature type="compositionally biased region" description="Polar residues" evidence="2">
    <location>
        <begin position="4337"/>
        <end position="4346"/>
    </location>
</feature>
<feature type="compositionally biased region" description="Low complexity" evidence="2">
    <location>
        <begin position="2760"/>
        <end position="2769"/>
    </location>
</feature>
<feature type="compositionally biased region" description="Low complexity" evidence="2">
    <location>
        <begin position="3599"/>
        <end position="3608"/>
    </location>
</feature>
<feature type="compositionally biased region" description="Basic and acidic residues" evidence="2">
    <location>
        <begin position="1"/>
        <end position="15"/>
    </location>
</feature>
<feature type="compositionally biased region" description="Low complexity" evidence="2">
    <location>
        <begin position="4390"/>
        <end position="4400"/>
    </location>
</feature>
<feature type="region of interest" description="Disordered" evidence="2">
    <location>
        <begin position="1211"/>
        <end position="1269"/>
    </location>
</feature>
<feature type="region of interest" description="Disordered" evidence="2">
    <location>
        <begin position="989"/>
        <end position="1149"/>
    </location>
</feature>
<feature type="compositionally biased region" description="Basic and acidic residues" evidence="2">
    <location>
        <begin position="3445"/>
        <end position="3465"/>
    </location>
</feature>
<feature type="region of interest" description="Disordered" evidence="2">
    <location>
        <begin position="1"/>
        <end position="34"/>
    </location>
</feature>
<dbReference type="Pfam" id="PF25281">
    <property type="entry name" value="MBL_MAP1B"/>
    <property type="match status" value="1"/>
</dbReference>
<feature type="compositionally biased region" description="Basic and acidic residues" evidence="2">
    <location>
        <begin position="4401"/>
        <end position="4418"/>
    </location>
</feature>
<feature type="region of interest" description="Disordered" evidence="2">
    <location>
        <begin position="4209"/>
        <end position="4537"/>
    </location>
</feature>
<feature type="region of interest" description="Disordered" evidence="2">
    <location>
        <begin position="4562"/>
        <end position="4584"/>
    </location>
</feature>
<feature type="compositionally biased region" description="Polar residues" evidence="2">
    <location>
        <begin position="1124"/>
        <end position="1137"/>
    </location>
</feature>
<feature type="compositionally biased region" description="Basic and acidic residues" evidence="2">
    <location>
        <begin position="4465"/>
        <end position="4495"/>
    </location>
</feature>
<feature type="compositionally biased region" description="Basic and acidic residues" evidence="2">
    <location>
        <begin position="1015"/>
        <end position="1047"/>
    </location>
</feature>
<feature type="compositionally biased region" description="Low complexity" evidence="2">
    <location>
        <begin position="4996"/>
        <end position="5008"/>
    </location>
</feature>
<feature type="compositionally biased region" description="Basic and acidic residues" evidence="2">
    <location>
        <begin position="3410"/>
        <end position="3422"/>
    </location>
</feature>
<dbReference type="PANTHER" id="PTHR13843">
    <property type="entry name" value="MICROTUBULE-ASSOCIATED PROTEIN"/>
    <property type="match status" value="1"/>
</dbReference>
<dbReference type="GO" id="GO:0007409">
    <property type="term" value="P:axonogenesis"/>
    <property type="evidence" value="ECO:0007669"/>
    <property type="project" value="TreeGrafter"/>
</dbReference>
<dbReference type="GO" id="GO:0008017">
    <property type="term" value="F:microtubule binding"/>
    <property type="evidence" value="ECO:0007669"/>
    <property type="project" value="InterPro"/>
</dbReference>
<feature type="domain" description="Microtubule-associated protein 1A/B/S-like MBL-like" evidence="4">
    <location>
        <begin position="246"/>
        <end position="510"/>
    </location>
</feature>
<dbReference type="GO" id="GO:0045202">
    <property type="term" value="C:synapse"/>
    <property type="evidence" value="ECO:0007669"/>
    <property type="project" value="TreeGrafter"/>
</dbReference>
<feature type="region of interest" description="Disordered" evidence="2">
    <location>
        <begin position="5251"/>
        <end position="5309"/>
    </location>
</feature>
<feature type="compositionally biased region" description="Acidic residues" evidence="2">
    <location>
        <begin position="997"/>
        <end position="1014"/>
    </location>
</feature>
<feature type="compositionally biased region" description="Basic and acidic residues" evidence="2">
    <location>
        <begin position="4512"/>
        <end position="4529"/>
    </location>
</feature>
<feature type="region of interest" description="Disordered" evidence="2">
    <location>
        <begin position="2095"/>
        <end position="2152"/>
    </location>
</feature>
<dbReference type="InterPro" id="IPR056617">
    <property type="entry name" value="MAP1B/S_N"/>
</dbReference>
<feature type="region of interest" description="Disordered" evidence="2">
    <location>
        <begin position="541"/>
        <end position="581"/>
    </location>
</feature>
<evidence type="ECO:0000259" key="4">
    <source>
        <dbReference type="Pfam" id="PF25281"/>
    </source>
</evidence>
<feature type="compositionally biased region" description="Basic and acidic residues" evidence="2">
    <location>
        <begin position="4569"/>
        <end position="4584"/>
    </location>
</feature>
<feature type="compositionally biased region" description="Low complexity" evidence="2">
    <location>
        <begin position="3905"/>
        <end position="3915"/>
    </location>
</feature>
<sequence length="5429" mass="609801">MDLGKDKGDPGDADKSSVPLSDSPIMASTIPGPHPPPSPLSGCYLLVVLPEPHTAQHKDLILNRVAKGFLSWDKDSVHVDLEKELQALVAQSPEGEEARNGERLIQYATENLVTEILIHPQINTLLQCIRNLLASFTKHRHIIHAGYTFGENGSWILQDGTFSVADFLDAFSEHDVQRVLRAYENSITVDINCCEIGEWSTKRFTKEQCTRSCRVRLNPDDILTRDLSAIINFTKYIEQYLVPQTLDELMKPSDVVGNIRFSHPTLYVFPGGQGDAALFGINGFNMLVDGGFSRKSCFWDFTRHLDRLDAVLLTRINNSNAVGMSSILKKKHDMQVYPQIGHFFCNLVERKNNDLSTNNYDDPLILSLTKIGQDMMLNLKHINLQPHPCYRHPDPINLYHKVGHGTLDMYVLSPNKDSREVREFLTKWKLGDCKIFENSHKKDNNIINFPIQNMISICALLIWQPANPNDTITRILFPGSTPQNKIFEGMEKLKHLEFLKYSTCTAKTISSSSTTSMTTSTIIQGIKDTNNKPIKHKLASLERDTTTTTTTTATKRYSSNSNNNTTEMRKQKRETKTETNDKVEKIHEKNDKIIDVKSTKKSMTNENNKKIDTNIDENKTNKLIIEKKDKELKKTEITKIEKTGIKDTTKISSNKNDKKGKDDTTKEQQQQLPQRFITGKTGETKIISDKKIKDKPITKKDTTRSNVTSTKQEQQKMTSSTTTATTKSTAKSSTKTFSAAPKSTKDANNRKVLEQKNNEKTTTMTSRATSAKQKPAPPIASEKKPVPRRPRPTAASSPSKTRSPIKSVKNPVVHRTEKDSAIRRIKTDKGIIDTSTSSTPSAIEPDSLIKYTDKCLTEKSEDMSLDSIESKVLADMKEERQVVEEIEAVLQKAERIEGTQKIDDEITVDITGDKKDLTEDMTEDDVTADIDEIPNRKSPTSKISHEQFTEDDDEYLIIEKEEIYTEDSVQSGDHEKKHYLDAVESEKIKIIDKKIESEEEEEEEFDGDDEEESGAEEKEVAEEKGIIEDREKSIDLSDKKVIDEKIKSPIIDDDDEQNKISSTNEIIKKSDDKDDSGKKDSDDLKEITSLSPEKLDSSEKKTDTDIKPDIDLKMKEKLEESQERISTIESGQTTTAPTLPEDERMSVDVIKPTTIEKPILEDKKIEITKPKEIVPLTSDIPQEIKPDIKTFNIRQTGNVLQRDIVKTPDEVADLPVHEEVDPHLYKMDDDFEKPKEEKSPPSQQDVKVTAPTVQDVKVPSPKEQKGFQSFFGSIADKFEKGMDKLTGKTRGDSDKDIDEKSSSKSGSPKEDKRQIPIVTADTQIVSEEIKKIELSPQKSPVDDQSKQKELHIEEKSKDIAKTVEAPEDLEDVEALIEEASKKFKTVKDSLHDSLESLEDKLAEEEFKRSKEMAENIKDEIQGTLDEVVGKLEQIRPEFEIPKESDEIKLAVVDSTKVLQDKDDVEEEEEEEESDIPFKNVKGAVLDVGGVLAGTAGILIEEKPKDVVEIVKKVAEVLSEDDFLSNKILFKDDDGKYVEKSMDKKSPEQTEIQEELCRKKSSASIADLASPSKEIMSDKDAAKAMCKDLLKEDIIMTKSSDDIHDYGVDVVTAGIEEICHKVQLPEPEEKPSTEFDPSEIIMEHKKAPDTAEHVIVSPDSQPPSPKYPTDKIQSKSDEKDEIETVISHHENITEIIEELVFIKNKKITIEIIEYIRVIKRVTREHVINIIEEIILKKNIPRNYVVDDGVLDDESIEHEDEIEASIASEKLLADIESEIINEYVMKNKKITKTIIEEIHIRRKIPIRIVIEIIESIVLMRKIRRQSIVDVADTVWNELKSTVEIESDLEDEQEDKPDDKIPEKIEIDSSIIDEATRTNIEQEIVTEYVDKQKKITETVIEEIHTRHKIPVRIVIEIIEHIVLIRKISRHSIVDVADADWNVMKNSNEYKIKPEEKEKDKPIVSDAIKSEIESIIMNEYIRHEKKITANNIEEIHMKKNIPIKIIIEVIDRITITKKIPRKSIVDFSETIWEELKASKPLKIDTKEEEEKELLDSFVHVQSNDTIEKVNLQTEKTDDFEAVEQEYKVTGIKELIVKDKITDEYDDDEEEEEEEEEEDGYESEGDLSEIIEADEKLADDILDDNDDNKIDPDKLKPSDKIKVDIKDEKINIQDENINKLSTELDESNEAPTVKRMIVTATSEDGGEEIEVCPSGSITFTKSASPDDSLRASPVKTTIDKDSLQSTESFTDKDSLDKTSINDSKTFDDSIEKSTFDDKKTNIPEMINNKDNKELYLEVDSKSLEQFDDSSPAESVFDVSLLSTSKDLSKIEITESKISLDDVKADIKKSPESDVQSEKDKIDMTLDKSRSSSISSISIEEKVKIDEKKDDIKLSSSMIDAKEKEHDISPIKDSIENLNASKKDSSPIDEKLKDITTDIKLLSEIDAKAEDKKIEIEKDNKKSDDENKSSSSINTFNVKDESSIHQTDAIEFDKVKGIFDVDEKSSITQSEKTFDKEKEKETLEIRKESPTTDKKLDDKKTPSPLTDSDKQTVISTDISPVEKINLSVDEKLDKLSDIKSDIFGIDRVTTPSPHSEVVKGDDVKQVEAVSAESSRDISPARKESISVEKIDEIKKEIDDKKLPDQVVEDKKLLELHADDFSPVKGDVLQISRQSIDFTADHLEKGKSPSPLAESIKSAISSGPVSPVKDQALQQAVDDKKSSSPSIDAAKSPTLPQDISSSGKDSLSAEEKDKSLDDIVGQKTPLSDAAKSAASSRDISPMRKESIVQDDKEKLDDAKLDEKKIDDKKITADKTEDIKIEDIKLPQASLGDIKLSISSQEILPIEKDKILLPEEKIKSSDKIQEKEKDEDNKKDMEQIDAIDIKFSLQDTKEDIKKLSVELSPSGLEDKKSIEEKIDTKSPSPSISEAKSISSPKDVSPVEKMSLEKAGDVDYKKSPSPVVESVKSLAASGDHSPIKQESPSHDDKIPTSQLSELEEKTKSPIVEISKASMSPDNVLSIRKESLTIDDSLKLGQTDEVIDKKSPSPVLEISSSTVKAPDSPKEITSLKLGQVEESLDIKSASPTDKTGKSSASTRDVSPVGKDISLQNEPEIFSQDARKSIDLKLEDLQVDKKQSTSPIIDSIKSSPSSNEISIDKKDISSLKEVTKIEQTDGATDKKSPSPIAESNKSSSPTCDILSVKNESINKSSSQSIDLNIDNVQIVNKSPSPAESIKSSVSPVDISPVKKESLVHDEPLPSIQTPRQSIDIKLDEITTGNKSPSPIAESIKSSISSPHDLSPIKKDIKSFEHEILDDKKLNDFPIHQLLKAEDKKIEAIDDKELSSVLTSDVIKPTSSSSPQDIPADKRHSLVFDEAVVKKTEEVIVSVDVKSDKTPEKIITLVGESVTLSSGSDGIPQAEKESPILEKLPEDIKLSISPVTEIIKSSISPQDKSPVEKEINDPEEKEKSIDKPKSPATSQDSSPDKKESMVFEEKEKDLDGSRSRSSSMVTEYSFDKKEDTIHDKIKDLDSIVDIGSSIILEASEDISKILIEGKQEINDGKKYLDEKIKETIEMGSSIISDISKAILTTDIKHEVHEADKDQDATRSRSSSMASEYSFDKKEDKVIDNKTDVKSNVDIISSTAEEKIISTTEVKDKLEIHDDNKDLDARSRSSSMASEISVDKKDEVKKEKEEIKSAIDMTASMILEPLKIISQAVTDVKHDIREAEKDIGARSRSSSMASEFSVDLKDEKLKEKQDIKSAVDMTESMIIEPSKIISKTVTEAEKDIGARSRSSSMASEISVGHQDEKTERKEDIIKSKVDMSSSMILEATKTKADDKLDTQEAQKDLEARSRSSSMASEYSFDKKEEKIINKVDIKSTVEVAPSTDEEKITSKIQLDEKHVACDDDINLGTRSRSSSVASEFSADKKDGTTKEKEDIKCVVDMSASMILEPLKIISETVSDVKHDVHESEKNLASRSRSSSMASEFSVDLKDEKLKEKEEIKSTIDMTASMILEPLKIISETVSDVKHDIHEAEKTLASRSRSSSMASEFSVDLKEKQDDKSAVDMTASMILEPSKIISKTVTDVKYDIHEAEKDIGARSRSSSMASEISVGHQDEKTEKKEEIKSAVDMTTSMIIEPSKIISKTVTDVKHDTHDEQKDIAARSRSSSMASEISVDKKDEVKKEKKEIKSAIDMTASVILEPLKIISQAVTDVKHDLQDEQKDIGARSRSSSMASEISVGHQDEKTERKEDMIKSKVDMSSSMVLEPLKSNDKEKHDIQEEKKDLASRSRSSSIASVDMKDEKTKEKSEIKSTVDMSSSIIMEKPKTTSTSETKDTHEEENDNAPRSRSSSMASEYAFDKKDEKIDMTSSMIFDKPISSKVDDKKDIHDDDKDLASRSRSSSMASEFSFERKDEKTIDKFDKKPTSTEMTSSIIVDTSKTLSKPELELEHDIHEEDKDLASRSRSSSMASELSHDKKDEKLDLKSNIPLHEETTSKSKRESLVSEAELTLKKTPSPAPSHHEDDVIHETPSRDRSRSHSLFESAEKLPIGRSRAASLFEDDIFTKSTSRKSSGLADFHEEHHTESSTKTTVKDDFEDSITNRKDVERYIISQYVSRKKKINKVTFEEIVSLYDVPSYIVIEIIHGICDEGRIRRESVIDSDLKVEDYSSEKIDNVKESEMSYVKRIDTENYITDEYIRKNKKINWKIIEEISIIKGINVDLILEIIEYLIVQRKITRESLIDDDVFGEQSIDKKSTVIKEVEKEEEEDEEDDDDEIQREKSSRVYSDVEHSYPGELTPPEYDSRKENIQRQVFDDTYESQFHKAFVGGMTEIRTTHITTLSGKTTPDVGTRVDTPDSFTDSVASGTTEKILKETKIQSEPLSVKQTIVTESQQQEQQQTEYETIVKRSDPIVIKRTIVTDEGPEYQTVVKTIEPTIIKRTVVNEDEPEYETQTIIKKTIVREVIEGDDDDDDDDVVNDDEEIMIDDYKGISKAEIDDKLSQMMSKSLGQSSSGRSTPDRIRDSSVSRASTGTPDSFCSSEVIRTTITKTRTVSGEGEIITTTKEVTETTNERGETVVLEEKIDVKTTTAETGIDTSQQQQKQQQQHDESDEEEEDPLSGKSQIHHDDKKIDFTTADMSSSFYGKLPDVPQEIRHNIESESKELTTKKSTIEEKIESSSSTVKKVITEVGGSGGVAKELKEEHDKDDDPLKEWGTPLKLPSPEKPQKFNLRTTPIVRNSIDMSPDSLNFDVINNWGEPLRLPSPAPTTTTTTTDDASNKNIVTTPKKEKKQPINKIVNENIKNNKKRSDSPAGKDKKKEIKIQPVYLDLTYVPHHGNSYYASLDFFKRIRARYYVFSGTEPSREVYDALLDAKKTWENKSLEVTMIPTYDTDTLGYWVADNEEALAANHIDLSPSASRCTINLQDHETSCSAYRLEF</sequence>
<dbReference type="Proteomes" id="UP000639338">
    <property type="component" value="Unassembled WGS sequence"/>
</dbReference>
<feature type="compositionally biased region" description="Basic and acidic residues" evidence="2">
    <location>
        <begin position="3823"/>
        <end position="3844"/>
    </location>
</feature>
<evidence type="ECO:0000259" key="3">
    <source>
        <dbReference type="Pfam" id="PF23415"/>
    </source>
</evidence>
<feature type="compositionally biased region" description="Basic and acidic residues" evidence="2">
    <location>
        <begin position="3587"/>
        <end position="3598"/>
    </location>
</feature>
<feature type="compositionally biased region" description="Basic and acidic residues" evidence="2">
    <location>
        <begin position="2937"/>
        <end position="2949"/>
    </location>
</feature>
<evidence type="ECO:0000256" key="2">
    <source>
        <dbReference type="SAM" id="MobiDB-lite"/>
    </source>
</evidence>
<accession>A0A835CRI2</accession>
<feature type="compositionally biased region" description="Polar residues" evidence="2">
    <location>
        <begin position="3075"/>
        <end position="3090"/>
    </location>
</feature>
<feature type="compositionally biased region" description="Basic and acidic residues" evidence="2">
    <location>
        <begin position="4291"/>
        <end position="4305"/>
    </location>
</feature>
<feature type="region of interest" description="Disordered" evidence="2">
    <location>
        <begin position="3654"/>
        <end position="3676"/>
    </location>
</feature>
<proteinExistence type="predicted"/>
<feature type="compositionally biased region" description="Basic and acidic residues" evidence="2">
    <location>
        <begin position="1211"/>
        <end position="1239"/>
    </location>
</feature>
<feature type="region of interest" description="Disordered" evidence="2">
    <location>
        <begin position="2502"/>
        <end position="2548"/>
    </location>
</feature>
<dbReference type="InterPro" id="IPR026074">
    <property type="entry name" value="MAP1"/>
</dbReference>
<dbReference type="GO" id="GO:0016358">
    <property type="term" value="P:dendrite development"/>
    <property type="evidence" value="ECO:0007669"/>
    <property type="project" value="TreeGrafter"/>
</dbReference>
<feature type="compositionally biased region" description="Basic and acidic residues" evidence="2">
    <location>
        <begin position="4141"/>
        <end position="4155"/>
    </location>
</feature>
<dbReference type="GO" id="GO:0031114">
    <property type="term" value="P:regulation of microtubule depolymerization"/>
    <property type="evidence" value="ECO:0007669"/>
    <property type="project" value="TreeGrafter"/>
</dbReference>
<feature type="region of interest" description="Disordered" evidence="2">
    <location>
        <begin position="2673"/>
        <end position="2793"/>
    </location>
</feature>
<reference evidence="5 6" key="1">
    <citation type="submission" date="2020-08" db="EMBL/GenBank/DDBJ databases">
        <title>Aphidius gifuensis genome sequencing and assembly.</title>
        <authorList>
            <person name="Du Z."/>
        </authorList>
    </citation>
    <scope>NUCLEOTIDE SEQUENCE [LARGE SCALE GENOMIC DNA]</scope>
    <source>
        <strain evidence="5">YNYX2018</strain>
        <tissue evidence="5">Adults</tissue>
    </source>
</reference>
<dbReference type="GO" id="GO:0003779">
    <property type="term" value="F:actin binding"/>
    <property type="evidence" value="ECO:0007669"/>
    <property type="project" value="TreeGrafter"/>
</dbReference>
<feature type="compositionally biased region" description="Basic and acidic residues" evidence="2">
    <location>
        <begin position="2446"/>
        <end position="2462"/>
    </location>
</feature>
<organism evidence="5 6">
    <name type="scientific">Aphidius gifuensis</name>
    <name type="common">Parasitoid wasp</name>
    <dbReference type="NCBI Taxonomy" id="684658"/>
    <lineage>
        <taxon>Eukaryota</taxon>
        <taxon>Metazoa</taxon>
        <taxon>Ecdysozoa</taxon>
        <taxon>Arthropoda</taxon>
        <taxon>Hexapoda</taxon>
        <taxon>Insecta</taxon>
        <taxon>Pterygota</taxon>
        <taxon>Neoptera</taxon>
        <taxon>Endopterygota</taxon>
        <taxon>Hymenoptera</taxon>
        <taxon>Apocrita</taxon>
        <taxon>Ichneumonoidea</taxon>
        <taxon>Braconidae</taxon>
        <taxon>Aphidiinae</taxon>
        <taxon>Aphidius</taxon>
    </lineage>
</organism>
<feature type="compositionally biased region" description="Basic and acidic residues" evidence="2">
    <location>
        <begin position="814"/>
        <end position="831"/>
    </location>
</feature>
<feature type="compositionally biased region" description="Basic and acidic residues" evidence="2">
    <location>
        <begin position="5189"/>
        <end position="5203"/>
    </location>
</feature>
<dbReference type="Pfam" id="PF23415">
    <property type="entry name" value="MAPB1_N"/>
    <property type="match status" value="1"/>
</dbReference>
<protein>
    <recommendedName>
        <fullName evidence="7">Microtubule-associated protein futsch</fullName>
    </recommendedName>
</protein>
<feature type="region of interest" description="Disordered" evidence="2">
    <location>
        <begin position="3587"/>
        <end position="3612"/>
    </location>
</feature>
<feature type="compositionally biased region" description="Polar residues" evidence="2">
    <location>
        <begin position="760"/>
        <end position="772"/>
    </location>
</feature>
<feature type="compositionally biased region" description="Basic and acidic residues" evidence="2">
    <location>
        <begin position="5298"/>
        <end position="5309"/>
    </location>
</feature>
<feature type="compositionally biased region" description="Acidic residues" evidence="2">
    <location>
        <begin position="4756"/>
        <end position="4769"/>
    </location>
</feature>
<feature type="compositionally biased region" description="Basic and acidic residues" evidence="2">
    <location>
        <begin position="4770"/>
        <end position="4785"/>
    </location>
</feature>
<feature type="region of interest" description="Disordered" evidence="2">
    <location>
        <begin position="4752"/>
        <end position="4797"/>
    </location>
</feature>
<feature type="region of interest" description="Disordered" evidence="2">
    <location>
        <begin position="1653"/>
        <end position="1676"/>
    </location>
</feature>
<feature type="region of interest" description="Disordered" evidence="2">
    <location>
        <begin position="3778"/>
        <end position="3806"/>
    </location>
</feature>
<feature type="region of interest" description="Disordered" evidence="2">
    <location>
        <begin position="3025"/>
        <end position="3189"/>
    </location>
</feature>
<dbReference type="GO" id="GO:0005875">
    <property type="term" value="C:microtubule associated complex"/>
    <property type="evidence" value="ECO:0007669"/>
    <property type="project" value="TreeGrafter"/>
</dbReference>
<feature type="compositionally biased region" description="Basic and acidic residues" evidence="2">
    <location>
        <begin position="1667"/>
        <end position="1676"/>
    </location>
</feature>
<feature type="compositionally biased region" description="Polar residues" evidence="2">
    <location>
        <begin position="5018"/>
        <end position="5029"/>
    </location>
</feature>
<feature type="compositionally biased region" description="Basic and acidic residues" evidence="2">
    <location>
        <begin position="1340"/>
        <end position="1359"/>
    </location>
</feature>
<name>A0A835CRI2_APHGI</name>
<feature type="compositionally biased region" description="Basic and acidic residues" evidence="2">
    <location>
        <begin position="682"/>
        <end position="703"/>
    </location>
</feature>
<feature type="compositionally biased region" description="Basic and acidic residues" evidence="2">
    <location>
        <begin position="4435"/>
        <end position="4454"/>
    </location>
</feature>
<feature type="compositionally biased region" description="Low complexity" evidence="2">
    <location>
        <begin position="792"/>
        <end position="801"/>
    </location>
</feature>
<dbReference type="GO" id="GO:0005829">
    <property type="term" value="C:cytosol"/>
    <property type="evidence" value="ECO:0007669"/>
    <property type="project" value="TreeGrafter"/>
</dbReference>
<feature type="compositionally biased region" description="Basic and acidic residues" evidence="2">
    <location>
        <begin position="2142"/>
        <end position="2152"/>
    </location>
</feature>
<feature type="region of interest" description="Disordered" evidence="2">
    <location>
        <begin position="4089"/>
        <end position="4114"/>
    </location>
</feature>
<feature type="region of interest" description="Disordered" evidence="2">
    <location>
        <begin position="919"/>
        <end position="954"/>
    </location>
</feature>
<feature type="compositionally biased region" description="Basic and acidic residues" evidence="2">
    <location>
        <begin position="3474"/>
        <end position="3494"/>
    </location>
</feature>
<feature type="compositionally biased region" description="Acidic residues" evidence="2">
    <location>
        <begin position="919"/>
        <end position="932"/>
    </location>
</feature>
<feature type="compositionally biased region" description="Basic and acidic residues" evidence="2">
    <location>
        <begin position="1093"/>
        <end position="1123"/>
    </location>
</feature>
<feature type="compositionally biased region" description="Basic and acidic residues" evidence="2">
    <location>
        <begin position="650"/>
        <end position="666"/>
    </location>
</feature>
<feature type="compositionally biased region" description="Basic and acidic residues" evidence="2">
    <location>
        <begin position="3147"/>
        <end position="3173"/>
    </location>
</feature>
<feature type="compositionally biased region" description="Low complexity" evidence="2">
    <location>
        <begin position="3129"/>
        <end position="3146"/>
    </location>
</feature>
<evidence type="ECO:0008006" key="7">
    <source>
        <dbReference type="Google" id="ProtNLM"/>
    </source>
</evidence>
<feature type="region of interest" description="Disordered" evidence="2">
    <location>
        <begin position="5081"/>
        <end position="5127"/>
    </location>
</feature>
<feature type="region of interest" description="Disordered" evidence="2">
    <location>
        <begin position="3397"/>
        <end position="3422"/>
    </location>
</feature>
<dbReference type="OrthoDB" id="5371837at2759"/>
<feature type="region of interest" description="Disordered" evidence="2">
    <location>
        <begin position="5186"/>
        <end position="5219"/>
    </location>
</feature>
<feature type="compositionally biased region" description="Low complexity" evidence="2">
    <location>
        <begin position="718"/>
        <end position="742"/>
    </location>
</feature>
<feature type="domain" description="Microtubule-associated protein 1B/S N-terminal" evidence="3">
    <location>
        <begin position="45"/>
        <end position="237"/>
    </location>
</feature>
<feature type="region of interest" description="Disordered" evidence="2">
    <location>
        <begin position="2446"/>
        <end position="2474"/>
    </location>
</feature>
<feature type="compositionally biased region" description="Low complexity" evidence="2">
    <location>
        <begin position="2913"/>
        <end position="2929"/>
    </location>
</feature>
<feature type="compositionally biased region" description="Basic and acidic residues" evidence="2">
    <location>
        <begin position="4234"/>
        <end position="4250"/>
    </location>
</feature>
<feature type="compositionally biased region" description="Polar residues" evidence="2">
    <location>
        <begin position="555"/>
        <end position="566"/>
    </location>
</feature>
<feature type="region of interest" description="Disordered" evidence="2">
    <location>
        <begin position="2892"/>
        <end position="2995"/>
    </location>
</feature>
<feature type="region of interest" description="Disordered" evidence="2">
    <location>
        <begin position="3821"/>
        <end position="3854"/>
    </location>
</feature>
<feature type="compositionally biased region" description="Low complexity" evidence="2">
    <location>
        <begin position="4156"/>
        <end position="4166"/>
    </location>
</feature>
<feature type="compositionally biased region" description="Polar residues" evidence="2">
    <location>
        <begin position="3178"/>
        <end position="3187"/>
    </location>
</feature>
<feature type="compositionally biased region" description="Basic and acidic residues" evidence="2">
    <location>
        <begin position="3916"/>
        <end position="3925"/>
    </location>
</feature>
<feature type="region of interest" description="Disordered" evidence="2">
    <location>
        <begin position="4996"/>
        <end position="5029"/>
    </location>
</feature>
<feature type="compositionally biased region" description="Polar residues" evidence="2">
    <location>
        <begin position="704"/>
        <end position="717"/>
    </location>
</feature>
<feature type="region of interest" description="Disordered" evidence="2">
    <location>
        <begin position="2211"/>
        <end position="2234"/>
    </location>
</feature>
<feature type="compositionally biased region" description="Basic and acidic residues" evidence="2">
    <location>
        <begin position="4209"/>
        <end position="4219"/>
    </location>
</feature>
<feature type="compositionally biased region" description="Acidic residues" evidence="2">
    <location>
        <begin position="2099"/>
        <end position="2127"/>
    </location>
</feature>
<feature type="compositionally biased region" description="Basic and acidic residues" evidence="2">
    <location>
        <begin position="3796"/>
        <end position="3806"/>
    </location>
</feature>
<dbReference type="GO" id="GO:0000226">
    <property type="term" value="P:microtubule cytoskeleton organization"/>
    <property type="evidence" value="ECO:0007669"/>
    <property type="project" value="InterPro"/>
</dbReference>
<feature type="compositionally biased region" description="Polar residues" evidence="2">
    <location>
        <begin position="4419"/>
        <end position="4434"/>
    </location>
</feature>
<feature type="region of interest" description="Disordered" evidence="2">
    <location>
        <begin position="2340"/>
        <end position="2361"/>
    </location>
</feature>
<feature type="compositionally biased region" description="Basic and acidic residues" evidence="2">
    <location>
        <begin position="1281"/>
        <end position="1314"/>
    </location>
</feature>
<feature type="compositionally biased region" description="Basic and acidic residues" evidence="2">
    <location>
        <begin position="4373"/>
        <end position="4389"/>
    </location>
</feature>
<dbReference type="PANTHER" id="PTHR13843:SF12">
    <property type="entry name" value="ATPASE F1_V1_A1 COMPLEX ALPHA_BETA SUBUNIT NUCLEOTIDE-BINDING DOMAIN-CONTAINING PROTEIN"/>
    <property type="match status" value="1"/>
</dbReference>
<dbReference type="GO" id="GO:0030425">
    <property type="term" value="C:dendrite"/>
    <property type="evidence" value="ECO:0007669"/>
    <property type="project" value="TreeGrafter"/>
</dbReference>
<comment type="caution">
    <text evidence="5">The sequence shown here is derived from an EMBL/GenBank/DDBJ whole genome shotgun (WGS) entry which is preliminary data.</text>
</comment>
<feature type="compositionally biased region" description="Basic and acidic residues" evidence="2">
    <location>
        <begin position="2900"/>
        <end position="2912"/>
    </location>
</feature>
<dbReference type="EMBL" id="JACMRX010000003">
    <property type="protein sequence ID" value="KAF7993989.1"/>
    <property type="molecule type" value="Genomic_DNA"/>
</dbReference>
<feature type="region of interest" description="Disordered" evidence="2">
    <location>
        <begin position="1281"/>
        <end position="1359"/>
    </location>
</feature>
<feature type="compositionally biased region" description="Basic and acidic residues" evidence="2">
    <location>
        <begin position="2740"/>
        <end position="2750"/>
    </location>
</feature>